<name>A0A146JZ09_9EUKA</name>
<feature type="non-terminal residue" evidence="1">
    <location>
        <position position="1"/>
    </location>
</feature>
<reference evidence="1" key="1">
    <citation type="submission" date="2015-07" db="EMBL/GenBank/DDBJ databases">
        <title>Adaptation to a free-living lifestyle via gene acquisitions in the diplomonad Trepomonas sp. PC1.</title>
        <authorList>
            <person name="Xu F."/>
            <person name="Jerlstrom-Hultqvist J."/>
            <person name="Kolisko M."/>
            <person name="Simpson A.G.B."/>
            <person name="Roger A.J."/>
            <person name="Svard S.G."/>
            <person name="Andersson J.O."/>
        </authorList>
    </citation>
    <scope>NUCLEOTIDE SEQUENCE</scope>
    <source>
        <strain evidence="1">PC1</strain>
    </source>
</reference>
<protein>
    <submittedName>
        <fullName evidence="1">Uncharacterized protein</fullName>
    </submittedName>
</protein>
<evidence type="ECO:0000313" key="1">
    <source>
        <dbReference type="EMBL" id="JAP88744.1"/>
    </source>
</evidence>
<gene>
    <name evidence="1" type="ORF">TPC1_31761</name>
</gene>
<sequence>STQIYVLQQTISQAEIFIQNLQQEKQNQPQILNIICQFMNVYHISKTFNHFYAVFQKFWNFNSFSEQFVEQSVYYVLQSLQTYQFFTPLFIVLQFLQIEIISKRNLQKVLQVVYQKIQLQKGLGTPEVVKFLLQMQNIRWVDEIHLIMPKLACLKQPLSNYWFLSQITPLLKKTNSQFKDQLVEYLFGLLSLNTSQDDISSVNLLSLNEQQNRRFTYSNKTIHYLSCQKLRQLFIEHNLQDLLLQIYKKSLILFQISEEEIQQNYFEFLGFFVDFVQQNKLKEVYKESCEVFINYKSAKWWMFRYLGALGAVCGFK</sequence>
<dbReference type="AlphaFoldDB" id="A0A146JZ09"/>
<organism evidence="1">
    <name type="scientific">Trepomonas sp. PC1</name>
    <dbReference type="NCBI Taxonomy" id="1076344"/>
    <lineage>
        <taxon>Eukaryota</taxon>
        <taxon>Metamonada</taxon>
        <taxon>Diplomonadida</taxon>
        <taxon>Hexamitidae</taxon>
        <taxon>Hexamitinae</taxon>
        <taxon>Trepomonas</taxon>
    </lineage>
</organism>
<proteinExistence type="predicted"/>
<dbReference type="EMBL" id="GDID01007862">
    <property type="protein sequence ID" value="JAP88744.1"/>
    <property type="molecule type" value="Transcribed_RNA"/>
</dbReference>
<accession>A0A146JZ09</accession>